<protein>
    <submittedName>
        <fullName evidence="9">rRNA cytosine-C5-methyltransferase</fullName>
    </submittedName>
</protein>
<feature type="binding site" evidence="6">
    <location>
        <begin position="338"/>
        <end position="344"/>
    </location>
    <ligand>
        <name>S-adenosyl-L-methionine</name>
        <dbReference type="ChEBI" id="CHEBI:59789"/>
    </ligand>
</feature>
<evidence type="ECO:0000256" key="3">
    <source>
        <dbReference type="ARBA" id="ARBA00022679"/>
    </source>
</evidence>
<evidence type="ECO:0000256" key="1">
    <source>
        <dbReference type="ARBA" id="ARBA00007494"/>
    </source>
</evidence>
<sequence length="542" mass="57270">MADERDSRRDNSYRDDKGRQRPQSRRDPRRQRSALRPADRRRAADPARRAAYDVLRAVDRGAYANLELPRILRSAGVHGRDAAFATELAYGTVRMRGLYDPIIEIAAGRPATEIDPPVLDTLRLGVHQLLGMRVASHAAASETVALARSVNGAGAAGFVNAVLRRVSERPRESWVAEVTAGRDRDEALAVEFSHPAWEVRALRTALLAHGASTEESVDGDLVRLLAAHNDPAAVALVARPGLSDVAELVEAGAEASALSPVGARLEGGDPGAIPAVRQTRAAVQDEGSQLLALALAAAPVDPADDPADDPAGDASPADGAAGGDLDTDGSEERWLDLCAGPGGKTALLAALGAQQGAVVFANEISEHRADLVEQTLRAATDAGIEVMVGVGDGRDLGEEEPQAFDRVLVDAPCTGLGALRRRPDARWRRQLGDVPDLTRLQGELLASAVAATRPGGLIAYTTCSPHAAETRVVVDDAVRRGDVELVDARTYIRDAEGRQVDGLGDGPTVQLWTHLQGTDSMFLALLRKTPPNGPDAPTSEDS</sequence>
<evidence type="ECO:0000256" key="4">
    <source>
        <dbReference type="ARBA" id="ARBA00022691"/>
    </source>
</evidence>
<accession>A0ABM8HBF0</accession>
<dbReference type="PANTHER" id="PTHR22807">
    <property type="entry name" value="NOP2 YEAST -RELATED NOL1/NOP2/FMU SUN DOMAIN-CONTAINING"/>
    <property type="match status" value="1"/>
</dbReference>
<keyword evidence="5 6" id="KW-0694">RNA-binding</keyword>
<dbReference type="SUPFAM" id="SSF53335">
    <property type="entry name" value="S-adenosyl-L-methionine-dependent methyltransferases"/>
    <property type="match status" value="1"/>
</dbReference>
<reference evidence="10" key="1">
    <citation type="journal article" date="2019" name="Int. J. Syst. Evol. Microbiol.">
        <title>The Global Catalogue of Microorganisms (GCM) 10K type strain sequencing project: providing services to taxonomists for standard genome sequencing and annotation.</title>
        <authorList>
            <consortium name="The Broad Institute Genomics Platform"/>
            <consortium name="The Broad Institute Genome Sequencing Center for Infectious Disease"/>
            <person name="Wu L."/>
            <person name="Ma J."/>
        </authorList>
    </citation>
    <scope>NUCLEOTIDE SEQUENCE [LARGE SCALE GENOMIC DNA]</scope>
    <source>
        <strain evidence="10">NBRC 110608</strain>
    </source>
</reference>
<feature type="compositionally biased region" description="Basic and acidic residues" evidence="7">
    <location>
        <begin position="1"/>
        <end position="19"/>
    </location>
</feature>
<dbReference type="EMBL" id="AP027735">
    <property type="protein sequence ID" value="BDZ58263.1"/>
    <property type="molecule type" value="Genomic_DNA"/>
</dbReference>
<dbReference type="InterPro" id="IPR029063">
    <property type="entry name" value="SAM-dependent_MTases_sf"/>
</dbReference>
<proteinExistence type="inferred from homology"/>
<dbReference type="Pfam" id="PF01029">
    <property type="entry name" value="NusB"/>
    <property type="match status" value="1"/>
</dbReference>
<gene>
    <name evidence="9" type="ORF">GCM10025872_19200</name>
</gene>
<feature type="region of interest" description="Disordered" evidence="7">
    <location>
        <begin position="300"/>
        <end position="330"/>
    </location>
</feature>
<comment type="similarity">
    <text evidence="1 6">Belongs to the class I-like SAM-binding methyltransferase superfamily. RsmB/NOP family.</text>
</comment>
<dbReference type="SUPFAM" id="SSF48013">
    <property type="entry name" value="NusB-like"/>
    <property type="match status" value="1"/>
</dbReference>
<dbReference type="Proteomes" id="UP001321421">
    <property type="component" value="Chromosome"/>
</dbReference>
<keyword evidence="10" id="KW-1185">Reference proteome</keyword>
<feature type="binding site" evidence="6">
    <location>
        <position position="363"/>
    </location>
    <ligand>
        <name>S-adenosyl-L-methionine</name>
        <dbReference type="ChEBI" id="CHEBI:59789"/>
    </ligand>
</feature>
<dbReference type="PRINTS" id="PR02008">
    <property type="entry name" value="RCMTFAMILY"/>
</dbReference>
<feature type="domain" description="SAM-dependent MTase RsmB/NOP-type" evidence="8">
    <location>
        <begin position="224"/>
        <end position="529"/>
    </location>
</feature>
<dbReference type="InterPro" id="IPR018314">
    <property type="entry name" value="RsmB/NOL1/NOP2-like_CS"/>
</dbReference>
<feature type="active site" description="Nucleophile" evidence="6">
    <location>
        <position position="463"/>
    </location>
</feature>
<evidence type="ECO:0000313" key="9">
    <source>
        <dbReference type="EMBL" id="BDZ58263.1"/>
    </source>
</evidence>
<evidence type="ECO:0000256" key="5">
    <source>
        <dbReference type="ARBA" id="ARBA00022884"/>
    </source>
</evidence>
<organism evidence="9 10">
    <name type="scientific">Barrientosiimonas endolithica</name>
    <dbReference type="NCBI Taxonomy" id="1535208"/>
    <lineage>
        <taxon>Bacteria</taxon>
        <taxon>Bacillati</taxon>
        <taxon>Actinomycetota</taxon>
        <taxon>Actinomycetes</taxon>
        <taxon>Micrococcales</taxon>
        <taxon>Dermacoccaceae</taxon>
        <taxon>Barrientosiimonas</taxon>
    </lineage>
</organism>
<dbReference type="Pfam" id="PF01189">
    <property type="entry name" value="Methyltr_RsmB-F"/>
    <property type="match status" value="1"/>
</dbReference>
<dbReference type="InterPro" id="IPR023267">
    <property type="entry name" value="RCMT"/>
</dbReference>
<feature type="compositionally biased region" description="Basic and acidic residues" evidence="7">
    <location>
        <begin position="37"/>
        <end position="46"/>
    </location>
</feature>
<dbReference type="CDD" id="cd02440">
    <property type="entry name" value="AdoMet_MTases"/>
    <property type="match status" value="1"/>
</dbReference>
<feature type="compositionally biased region" description="Acidic residues" evidence="7">
    <location>
        <begin position="302"/>
        <end position="311"/>
    </location>
</feature>
<dbReference type="PANTHER" id="PTHR22807:SF53">
    <property type="entry name" value="RIBOSOMAL RNA SMALL SUBUNIT METHYLTRANSFERASE B-RELATED"/>
    <property type="match status" value="1"/>
</dbReference>
<feature type="binding site" evidence="6">
    <location>
        <position position="410"/>
    </location>
    <ligand>
        <name>S-adenosyl-L-methionine</name>
        <dbReference type="ChEBI" id="CHEBI:59789"/>
    </ligand>
</feature>
<dbReference type="InterPro" id="IPR049560">
    <property type="entry name" value="MeTrfase_RsmB-F_NOP2_cat"/>
</dbReference>
<dbReference type="RefSeq" id="WP_289232960.1">
    <property type="nucleotide sequence ID" value="NZ_AP027735.1"/>
</dbReference>
<evidence type="ECO:0000313" key="10">
    <source>
        <dbReference type="Proteomes" id="UP001321421"/>
    </source>
</evidence>
<keyword evidence="2 6" id="KW-0489">Methyltransferase</keyword>
<feature type="region of interest" description="Disordered" evidence="7">
    <location>
        <begin position="1"/>
        <end position="46"/>
    </location>
</feature>
<feature type="compositionally biased region" description="Basic residues" evidence="7">
    <location>
        <begin position="20"/>
        <end position="33"/>
    </location>
</feature>
<dbReference type="InterPro" id="IPR035926">
    <property type="entry name" value="NusB-like_sf"/>
</dbReference>
<keyword evidence="4 6" id="KW-0949">S-adenosyl-L-methionine</keyword>
<dbReference type="Gene3D" id="3.40.50.150">
    <property type="entry name" value="Vaccinia Virus protein VP39"/>
    <property type="match status" value="1"/>
</dbReference>
<name>A0ABM8HBF0_9MICO</name>
<dbReference type="PROSITE" id="PS01153">
    <property type="entry name" value="NOL1_NOP2_SUN"/>
    <property type="match status" value="1"/>
</dbReference>
<evidence type="ECO:0000259" key="8">
    <source>
        <dbReference type="PROSITE" id="PS51686"/>
    </source>
</evidence>
<dbReference type="InterPro" id="IPR001678">
    <property type="entry name" value="MeTrfase_RsmB-F_NOP2_dom"/>
</dbReference>
<keyword evidence="3 6" id="KW-0808">Transferase</keyword>
<dbReference type="PROSITE" id="PS51686">
    <property type="entry name" value="SAM_MT_RSMB_NOP"/>
    <property type="match status" value="1"/>
</dbReference>
<evidence type="ECO:0000256" key="7">
    <source>
        <dbReference type="SAM" id="MobiDB-lite"/>
    </source>
</evidence>
<evidence type="ECO:0000256" key="2">
    <source>
        <dbReference type="ARBA" id="ARBA00022603"/>
    </source>
</evidence>
<dbReference type="Gene3D" id="1.10.940.10">
    <property type="entry name" value="NusB-like"/>
    <property type="match status" value="1"/>
</dbReference>
<dbReference type="InterPro" id="IPR006027">
    <property type="entry name" value="NusB_RsmB_TIM44"/>
</dbReference>
<feature type="binding site" evidence="6">
    <location>
        <position position="392"/>
    </location>
    <ligand>
        <name>S-adenosyl-L-methionine</name>
        <dbReference type="ChEBI" id="CHEBI:59789"/>
    </ligand>
</feature>
<evidence type="ECO:0000256" key="6">
    <source>
        <dbReference type="PROSITE-ProRule" id="PRU01023"/>
    </source>
</evidence>